<accession>A0A383V025</accession>
<dbReference type="VEuPathDB" id="FungiDB:BLGHR1_16017"/>
<dbReference type="EMBL" id="UNSH01000074">
    <property type="protein sequence ID" value="SZF05218.1"/>
    <property type="molecule type" value="Genomic_DNA"/>
</dbReference>
<dbReference type="AlphaFoldDB" id="A0A383V025"/>
<proteinExistence type="predicted"/>
<protein>
    <submittedName>
        <fullName evidence="1">Uncharacterized protein</fullName>
    </submittedName>
</protein>
<evidence type="ECO:0000313" key="1">
    <source>
        <dbReference type="EMBL" id="SZF05218.1"/>
    </source>
</evidence>
<organism evidence="1 2">
    <name type="scientific">Blumeria hordei</name>
    <name type="common">Barley powdery mildew</name>
    <name type="synonym">Blumeria graminis f. sp. hordei</name>
    <dbReference type="NCBI Taxonomy" id="2867405"/>
    <lineage>
        <taxon>Eukaryota</taxon>
        <taxon>Fungi</taxon>
        <taxon>Dikarya</taxon>
        <taxon>Ascomycota</taxon>
        <taxon>Pezizomycotina</taxon>
        <taxon>Leotiomycetes</taxon>
        <taxon>Erysiphales</taxon>
        <taxon>Erysiphaceae</taxon>
        <taxon>Blumeria</taxon>
    </lineage>
</organism>
<sequence>MDNFCDSHIMDFRKIPWYSVSQSYKHRYIHRHIAPVVKQR</sequence>
<dbReference type="Proteomes" id="UP000275772">
    <property type="component" value="Unassembled WGS sequence"/>
</dbReference>
<gene>
    <name evidence="1" type="ORF">BLGHR1_16017</name>
</gene>
<name>A0A383V025_BLUHO</name>
<evidence type="ECO:0000313" key="2">
    <source>
        <dbReference type="Proteomes" id="UP000275772"/>
    </source>
</evidence>
<reference evidence="1 2" key="1">
    <citation type="submission" date="2017-11" db="EMBL/GenBank/DDBJ databases">
        <authorList>
            <person name="Kracher B."/>
        </authorList>
    </citation>
    <scope>NUCLEOTIDE SEQUENCE [LARGE SCALE GENOMIC DNA]</scope>
    <source>
        <strain evidence="1 2">RACE1</strain>
    </source>
</reference>